<keyword evidence="3" id="KW-1185">Reference proteome</keyword>
<name>A0A2S6I8B1_9BACT</name>
<evidence type="ECO:0000313" key="3">
    <source>
        <dbReference type="Proteomes" id="UP000237662"/>
    </source>
</evidence>
<protein>
    <recommendedName>
        <fullName evidence="4">MORN repeat protein</fullName>
    </recommendedName>
</protein>
<proteinExistence type="predicted"/>
<dbReference type="PANTHER" id="PTHR43215:SF14">
    <property type="entry name" value="RADIAL SPOKE HEAD 1 HOMOLOG"/>
    <property type="match status" value="1"/>
</dbReference>
<dbReference type="AlphaFoldDB" id="A0A2S6I8B1"/>
<accession>A0A2S6I8B1</accession>
<dbReference type="EMBL" id="PTJC01000005">
    <property type="protein sequence ID" value="PPK87730.1"/>
    <property type="molecule type" value="Genomic_DNA"/>
</dbReference>
<evidence type="ECO:0000313" key="2">
    <source>
        <dbReference type="EMBL" id="PPK87730.1"/>
    </source>
</evidence>
<dbReference type="Pfam" id="PF02493">
    <property type="entry name" value="MORN"/>
    <property type="match status" value="4"/>
</dbReference>
<sequence length="294" mass="32831">MLKSKRFLTLTLLFIVAAVVAGYALLRLNAPDEETTELRQRLSEQASRIEAYTSLLAVDSIFNRGDYQAALRQYEALQPPDSLLALRGAVTSRIQHARRLLEIRSVLDSLEIRASRGVLTVSRPLAGVGSSPVRSMPLAESRPAQYDSLLFALQKADMQIRNLQGQLRRSSGGNYLTFESRQGNAVYYVGDVRDGKANGRGVALLSSGSRYLGEWKDNQKHGVGEFHWPDGAYYEGEYEEDERSGEGTYHFPGGEIFIGEWDNDLREGDGIFYDADGEVVAQGEWDDDELVEQR</sequence>
<dbReference type="Gene3D" id="2.20.110.10">
    <property type="entry name" value="Histone H3 K4-specific methyltransferase SET7/9 N-terminal domain"/>
    <property type="match status" value="2"/>
</dbReference>
<dbReference type="SUPFAM" id="SSF82185">
    <property type="entry name" value="Histone H3 K4-specific methyltransferase SET7/9 N-terminal domain"/>
    <property type="match status" value="1"/>
</dbReference>
<organism evidence="2 3">
    <name type="scientific">Neolewinella xylanilytica</name>
    <dbReference type="NCBI Taxonomy" id="1514080"/>
    <lineage>
        <taxon>Bacteria</taxon>
        <taxon>Pseudomonadati</taxon>
        <taxon>Bacteroidota</taxon>
        <taxon>Saprospiria</taxon>
        <taxon>Saprospirales</taxon>
        <taxon>Lewinellaceae</taxon>
        <taxon>Neolewinella</taxon>
    </lineage>
</organism>
<keyword evidence="1" id="KW-0677">Repeat</keyword>
<dbReference type="OrthoDB" id="1097666at2"/>
<dbReference type="Proteomes" id="UP000237662">
    <property type="component" value="Unassembled WGS sequence"/>
</dbReference>
<dbReference type="RefSeq" id="WP_104418323.1">
    <property type="nucleotide sequence ID" value="NZ_PTJC01000005.1"/>
</dbReference>
<dbReference type="PANTHER" id="PTHR43215">
    <property type="entry name" value="RADIAL SPOKE HEAD 1 HOMOLOG"/>
    <property type="match status" value="1"/>
</dbReference>
<dbReference type="InterPro" id="IPR003409">
    <property type="entry name" value="MORN"/>
</dbReference>
<evidence type="ECO:0000256" key="1">
    <source>
        <dbReference type="ARBA" id="ARBA00022737"/>
    </source>
</evidence>
<reference evidence="2 3" key="1">
    <citation type="submission" date="2018-02" db="EMBL/GenBank/DDBJ databases">
        <title>Genomic Encyclopedia of Archaeal and Bacterial Type Strains, Phase II (KMG-II): from individual species to whole genera.</title>
        <authorList>
            <person name="Goeker M."/>
        </authorList>
    </citation>
    <scope>NUCLEOTIDE SEQUENCE [LARGE SCALE GENOMIC DNA]</scope>
    <source>
        <strain evidence="2 3">DSM 29526</strain>
    </source>
</reference>
<comment type="caution">
    <text evidence="2">The sequence shown here is derived from an EMBL/GenBank/DDBJ whole genome shotgun (WGS) entry which is preliminary data.</text>
</comment>
<dbReference type="SMART" id="SM00698">
    <property type="entry name" value="MORN"/>
    <property type="match status" value="3"/>
</dbReference>
<evidence type="ECO:0008006" key="4">
    <source>
        <dbReference type="Google" id="ProtNLM"/>
    </source>
</evidence>
<gene>
    <name evidence="2" type="ORF">CLV84_0680</name>
</gene>